<dbReference type="Gene3D" id="1.10.510.10">
    <property type="entry name" value="Transferase(Phosphotransferase) domain 1"/>
    <property type="match status" value="2"/>
</dbReference>
<proteinExistence type="predicted"/>
<protein>
    <recommendedName>
        <fullName evidence="1">non-specific serine/threonine protein kinase</fullName>
        <ecNumber evidence="1">2.7.11.1</ecNumber>
    </recommendedName>
</protein>
<dbReference type="InterPro" id="IPR035965">
    <property type="entry name" value="PAS-like_dom_sf"/>
</dbReference>
<dbReference type="Proteomes" id="UP001164286">
    <property type="component" value="Unassembled WGS sequence"/>
</dbReference>
<evidence type="ECO:0000256" key="9">
    <source>
        <dbReference type="ARBA" id="ARBA00048679"/>
    </source>
</evidence>
<dbReference type="Gene3D" id="3.30.200.20">
    <property type="entry name" value="Phosphorylase Kinase, domain 1"/>
    <property type="match status" value="2"/>
</dbReference>
<evidence type="ECO:0000256" key="8">
    <source>
        <dbReference type="ARBA" id="ARBA00047899"/>
    </source>
</evidence>
<keyword evidence="7" id="KW-0067">ATP-binding</keyword>
<feature type="region of interest" description="Disordered" evidence="11">
    <location>
        <begin position="201"/>
        <end position="276"/>
    </location>
</feature>
<feature type="compositionally biased region" description="Polar residues" evidence="11">
    <location>
        <begin position="1707"/>
        <end position="1718"/>
    </location>
</feature>
<dbReference type="Gene3D" id="3.40.50.2300">
    <property type="match status" value="1"/>
</dbReference>
<evidence type="ECO:0000259" key="13">
    <source>
        <dbReference type="PROSITE" id="PS50110"/>
    </source>
</evidence>
<name>A0AA38H691_9TREE</name>
<feature type="region of interest" description="Disordered" evidence="11">
    <location>
        <begin position="405"/>
        <end position="485"/>
    </location>
</feature>
<dbReference type="GO" id="GO:0005524">
    <property type="term" value="F:ATP binding"/>
    <property type="evidence" value="ECO:0007669"/>
    <property type="project" value="UniProtKB-KW"/>
</dbReference>
<keyword evidence="2" id="KW-0723">Serine/threonine-protein kinase</keyword>
<dbReference type="SMART" id="SM00448">
    <property type="entry name" value="REC"/>
    <property type="match status" value="1"/>
</dbReference>
<dbReference type="GO" id="GO:0005634">
    <property type="term" value="C:nucleus"/>
    <property type="evidence" value="ECO:0007669"/>
    <property type="project" value="TreeGrafter"/>
</dbReference>
<feature type="compositionally biased region" description="Polar residues" evidence="11">
    <location>
        <begin position="245"/>
        <end position="258"/>
    </location>
</feature>
<sequence>MEGPPRLLGPPPQESAIALTPTTSRDDQAERSYQGQRKRSLSLRSSLSVADVRSAQRKSSIFERPRQASGGSTRSNDTGNTAAVKRKKNLVNKMEGWWNAVKSNFVPESQHPPPYRSSNLARDRGRRNPSAPASRRGSGTSPISQPAPVMLAPEPIREAQPVLRNAASHAEFRPRAERESPMLVSTSADLARVARKAMLPTLPALTPEEEPTSRESLDSRRRQPNLRLDLDSNVLSRPPARMPANSRSGSENNTSTQRPSERTSRSSSYGPLYGPGLTPGIPKWDLTPSPIVAVGSFTDDQLENRPVAPGAELTVASVRRHVRRRLNAAKEVCDYKLREMIATITKFAEEQKGTVGRPYEDSEDYFESISDSALVDAEESDGEFAETFDGLVLSCTKLMIVSSSRGPSRRASISRPVGTSPNRRMSMLPSSPSRPRRRTSTVPKSVNQRERMRFDFAGRVHSASSSRSTSRSRSPMPATRPSPSDRQFLGALQELIVLATDVLEASINQLIAKPTMCSDVIQKAQKVGRKWDDNDSWPGRSWYLSILMEVAKLSQVLDWWEAEKGFWNFDAEEVENEPLLFVMKPHQEGQESRAAAMLSPLSQPQSSPLTSTLQVPDAPPELMLEVASPTSPSVPPITETPTQQAAENLKILADHAKSVNIVMELSLQGEEVQYINDAIMEVTGRDPDDVLFRPITDILAPADASTFAEATQKLLEDDNNTVQLRVRLELHEPPDDRSQTRAPGPMYIELEGVGMLMRELDAPSHTMWVLKPVPATQTEMAETAFPKDGRIAIEGILCRICERDIATWFFEKHNETCDAVHRLEAEITEADECLHDLRKTVLKLNAQLGGPDDAAAEYQGVLFLALPESILAGDNGLPAQLQLVERRKVTRQHLVDVAEILQAAVQIESPSVREEETDLPFNLQRYLDRESEDKLSRITRWQRPPTTDHALALLFNHVEDQLRRKHKAVARMQSTIRYSEKTRHEWEDKVNQVLGEQETSGSDSGSDTPAQADVSIATVTEADPGDSPPSHRKIAPQARLPVTLGHSGRPNTSHGESGIGTVPPTPLHRSDPPTPADPPMSAPLQPQPHPPPTLLKVDRISPRISPTEGVRSHARRPSKAFRDMPLSPRIPSAALNRGAPPSIKDFEIIKPISRGAFGSVYLAKKVATGDYFAIKALKKSDMIAKNQITNVKAERTILMNQATSPYVVKLFFSFQSKEYLYLVMEYLNGGDCAALVKTLGGLPEDWARNYIAEVVLGLEYLHARNIVHRDIKPDNLLIDSKGHLKLTDFGLSRIGLLNRQVAGPRPAYLRGTSLRAQGRPYSARTQSMSSTNSPAMSPDIPTQARQGYFTSLNDSGSADESSGSESVNVIPKHIRQMSKISSNLDTPSVSSREPPKVVGTPDYLAPESILGIGNDDRTVDWWALGVVLYEFIYGVPPFHAETPTQVFDNIVSRRIDWHEDEIELSAEARDLMDRLMCSNPEDRLGSRGAEEVKKHAFFAELDWASLTEGEASFIPQVTDPESTDYFDARGAVHGFHDEDAPQVLKVEKAEVSPLALEAMEQVAEDIAAQEDFGMFNFKNLPVLKQANDDMIRKLRVDSMVPIGQALDAALAVNPKRLSKSRAKRKTSDLGGSQGPPSPTTSNSSAASTPSRSSPAPTTPSSIPPVPLMPHHLRRPSELNALDRVKSSEDGDLSRRASAPSRLRAGSNASVVSDRSTSMELWRQRRQVSLQSDHSQTGSGSGSQPNSSSPFDSPDVKGHRDAVVMDRTLDVLIAEDNPISQKILETLLTRMGCRCICVEDGPQALAATMGSIRFDVIICDIHMPVVNGEQVARMIRSTNNHNQNTPIIAATSYEQYQAISEEGTLFSAVLAKPVTKTDLTRCLAKLGFVLSSGNAQTDTSSGSQ</sequence>
<comment type="caution">
    <text evidence="16">The sequence shown here is derived from an EMBL/GenBank/DDBJ whole genome shotgun (WGS) entry which is preliminary data.</text>
</comment>
<gene>
    <name evidence="16" type="ORF">MKK02DRAFT_16939</name>
</gene>
<evidence type="ECO:0000256" key="3">
    <source>
        <dbReference type="ARBA" id="ARBA00022553"/>
    </source>
</evidence>
<dbReference type="RefSeq" id="XP_052944223.1">
    <property type="nucleotide sequence ID" value="XM_053085707.1"/>
</dbReference>
<keyword evidence="17" id="KW-1185">Reference proteome</keyword>
<keyword evidence="6" id="KW-0418">Kinase</keyword>
<feature type="compositionally biased region" description="Basic and acidic residues" evidence="11">
    <location>
        <begin position="211"/>
        <end position="221"/>
    </location>
</feature>
<evidence type="ECO:0000256" key="4">
    <source>
        <dbReference type="ARBA" id="ARBA00022679"/>
    </source>
</evidence>
<feature type="region of interest" description="Disordered" evidence="11">
    <location>
        <begin position="1"/>
        <end position="87"/>
    </location>
</feature>
<feature type="compositionally biased region" description="Pro residues" evidence="11">
    <location>
        <begin position="1072"/>
        <end position="1093"/>
    </location>
</feature>
<feature type="domain" description="Response regulatory" evidence="13">
    <location>
        <begin position="1769"/>
        <end position="1886"/>
    </location>
</feature>
<feature type="region of interest" description="Disordered" evidence="11">
    <location>
        <begin position="104"/>
        <end position="148"/>
    </location>
</feature>
<evidence type="ECO:0000259" key="15">
    <source>
        <dbReference type="PROSITE" id="PS51285"/>
    </source>
</evidence>
<dbReference type="PROSITE" id="PS50112">
    <property type="entry name" value="PAS"/>
    <property type="match status" value="1"/>
</dbReference>
<feature type="compositionally biased region" description="Polar residues" evidence="11">
    <location>
        <begin position="1323"/>
        <end position="1335"/>
    </location>
</feature>
<dbReference type="GO" id="GO:0004674">
    <property type="term" value="F:protein serine/threonine kinase activity"/>
    <property type="evidence" value="ECO:0007669"/>
    <property type="project" value="UniProtKB-KW"/>
</dbReference>
<feature type="region of interest" description="Disordered" evidence="11">
    <location>
        <begin position="1042"/>
        <end position="1136"/>
    </location>
</feature>
<dbReference type="GO" id="GO:0005737">
    <property type="term" value="C:cytoplasm"/>
    <property type="evidence" value="ECO:0007669"/>
    <property type="project" value="TreeGrafter"/>
</dbReference>
<dbReference type="SUPFAM" id="SSF52172">
    <property type="entry name" value="CheY-like"/>
    <property type="match status" value="1"/>
</dbReference>
<dbReference type="InterPro" id="IPR008271">
    <property type="entry name" value="Ser/Thr_kinase_AS"/>
</dbReference>
<organism evidence="16 17">
    <name type="scientific">Dioszegia hungarica</name>
    <dbReference type="NCBI Taxonomy" id="4972"/>
    <lineage>
        <taxon>Eukaryota</taxon>
        <taxon>Fungi</taxon>
        <taxon>Dikarya</taxon>
        <taxon>Basidiomycota</taxon>
        <taxon>Agaricomycotina</taxon>
        <taxon>Tremellomycetes</taxon>
        <taxon>Tremellales</taxon>
        <taxon>Bulleribasidiaceae</taxon>
        <taxon>Dioszegia</taxon>
    </lineage>
</organism>
<dbReference type="SUPFAM" id="SSF55785">
    <property type="entry name" value="PYP-like sensor domain (PAS domain)"/>
    <property type="match status" value="1"/>
</dbReference>
<feature type="region of interest" description="Disordered" evidence="11">
    <location>
        <begin position="1381"/>
        <end position="1400"/>
    </location>
</feature>
<feature type="region of interest" description="Disordered" evidence="11">
    <location>
        <begin position="1308"/>
        <end position="1342"/>
    </location>
</feature>
<dbReference type="PROSITE" id="PS50011">
    <property type="entry name" value="PROTEIN_KINASE_DOM"/>
    <property type="match status" value="1"/>
</dbReference>
<evidence type="ECO:0000259" key="12">
    <source>
        <dbReference type="PROSITE" id="PS50011"/>
    </source>
</evidence>
<feature type="compositionally biased region" description="Basic and acidic residues" evidence="11">
    <location>
        <begin position="447"/>
        <end position="458"/>
    </location>
</feature>
<dbReference type="FunFam" id="3.40.50.2300:FF:000342">
    <property type="entry name" value="Related to serine/threonine protein kinase"/>
    <property type="match status" value="1"/>
</dbReference>
<feature type="compositionally biased region" description="Basic and acidic residues" evidence="11">
    <location>
        <begin position="1674"/>
        <end position="1694"/>
    </location>
</feature>
<dbReference type="EMBL" id="JAKWFO010000007">
    <property type="protein sequence ID" value="KAI9634446.1"/>
    <property type="molecule type" value="Genomic_DNA"/>
</dbReference>
<keyword evidence="5" id="KW-0547">Nucleotide-binding</keyword>
<feature type="domain" description="AGC-kinase C-terminal" evidence="15">
    <location>
        <begin position="1499"/>
        <end position="1587"/>
    </location>
</feature>
<feature type="domain" description="PAS" evidence="14">
    <location>
        <begin position="645"/>
        <end position="718"/>
    </location>
</feature>
<dbReference type="GO" id="GO:0000160">
    <property type="term" value="P:phosphorelay signal transduction system"/>
    <property type="evidence" value="ECO:0007669"/>
    <property type="project" value="InterPro"/>
</dbReference>
<evidence type="ECO:0000256" key="2">
    <source>
        <dbReference type="ARBA" id="ARBA00022527"/>
    </source>
</evidence>
<dbReference type="InterPro" id="IPR000014">
    <property type="entry name" value="PAS"/>
</dbReference>
<dbReference type="FunFam" id="1.10.510.10:FF:000340">
    <property type="entry name" value="Serine threonine protein kinase"/>
    <property type="match status" value="1"/>
</dbReference>
<comment type="catalytic activity">
    <reaction evidence="8">
        <text>L-threonyl-[protein] + ATP = O-phospho-L-threonyl-[protein] + ADP + H(+)</text>
        <dbReference type="Rhea" id="RHEA:46608"/>
        <dbReference type="Rhea" id="RHEA-COMP:11060"/>
        <dbReference type="Rhea" id="RHEA-COMP:11605"/>
        <dbReference type="ChEBI" id="CHEBI:15378"/>
        <dbReference type="ChEBI" id="CHEBI:30013"/>
        <dbReference type="ChEBI" id="CHEBI:30616"/>
        <dbReference type="ChEBI" id="CHEBI:61977"/>
        <dbReference type="ChEBI" id="CHEBI:456216"/>
        <dbReference type="EC" id="2.7.11.1"/>
    </reaction>
</comment>
<feature type="domain" description="Protein kinase" evidence="12">
    <location>
        <begin position="1146"/>
        <end position="1498"/>
    </location>
</feature>
<feature type="region of interest" description="Disordered" evidence="11">
    <location>
        <begin position="1616"/>
        <end position="1757"/>
    </location>
</feature>
<dbReference type="FunFam" id="1.10.510.10:FF:000580">
    <property type="entry name" value="AGC protein kinase"/>
    <property type="match status" value="1"/>
</dbReference>
<dbReference type="Pfam" id="PF00072">
    <property type="entry name" value="Response_reg"/>
    <property type="match status" value="1"/>
</dbReference>
<dbReference type="CDD" id="cd05611">
    <property type="entry name" value="STKc_Rim15_like"/>
    <property type="match status" value="1"/>
</dbReference>
<evidence type="ECO:0000256" key="7">
    <source>
        <dbReference type="ARBA" id="ARBA00022840"/>
    </source>
</evidence>
<evidence type="ECO:0000259" key="14">
    <source>
        <dbReference type="PROSITE" id="PS50112"/>
    </source>
</evidence>
<evidence type="ECO:0000256" key="11">
    <source>
        <dbReference type="SAM" id="MobiDB-lite"/>
    </source>
</evidence>
<evidence type="ECO:0000256" key="1">
    <source>
        <dbReference type="ARBA" id="ARBA00012513"/>
    </source>
</evidence>
<dbReference type="EC" id="2.7.11.1" evidence="1"/>
<keyword evidence="3 10" id="KW-0597">Phosphoprotein</keyword>
<dbReference type="InterPro" id="IPR000961">
    <property type="entry name" value="AGC-kinase_C"/>
</dbReference>
<feature type="compositionally biased region" description="Low complexity" evidence="11">
    <location>
        <begin position="1639"/>
        <end position="1660"/>
    </location>
</feature>
<dbReference type="InterPro" id="IPR050236">
    <property type="entry name" value="Ser_Thr_kinase_AGC"/>
</dbReference>
<dbReference type="PANTHER" id="PTHR24356">
    <property type="entry name" value="SERINE/THREONINE-PROTEIN KINASE"/>
    <property type="match status" value="1"/>
</dbReference>
<dbReference type="InterPro" id="IPR000719">
    <property type="entry name" value="Prot_kinase_dom"/>
</dbReference>
<dbReference type="PROSITE" id="PS51285">
    <property type="entry name" value="AGC_KINASE_CTER"/>
    <property type="match status" value="1"/>
</dbReference>
<comment type="catalytic activity">
    <reaction evidence="9">
        <text>L-seryl-[protein] + ATP = O-phospho-L-seryl-[protein] + ADP + H(+)</text>
        <dbReference type="Rhea" id="RHEA:17989"/>
        <dbReference type="Rhea" id="RHEA-COMP:9863"/>
        <dbReference type="Rhea" id="RHEA-COMP:11604"/>
        <dbReference type="ChEBI" id="CHEBI:15378"/>
        <dbReference type="ChEBI" id="CHEBI:29999"/>
        <dbReference type="ChEBI" id="CHEBI:30616"/>
        <dbReference type="ChEBI" id="CHEBI:83421"/>
        <dbReference type="ChEBI" id="CHEBI:456216"/>
        <dbReference type="EC" id="2.7.11.1"/>
    </reaction>
</comment>
<dbReference type="PANTHER" id="PTHR24356:SF1">
    <property type="entry name" value="SERINE_THREONINE-PROTEIN KINASE GREATWALL"/>
    <property type="match status" value="1"/>
</dbReference>
<evidence type="ECO:0000313" key="17">
    <source>
        <dbReference type="Proteomes" id="UP001164286"/>
    </source>
</evidence>
<dbReference type="GeneID" id="77724908"/>
<feature type="compositionally biased region" description="Low complexity" evidence="11">
    <location>
        <begin position="420"/>
        <end position="433"/>
    </location>
</feature>
<dbReference type="GO" id="GO:1901992">
    <property type="term" value="P:positive regulation of mitotic cell cycle phase transition"/>
    <property type="evidence" value="ECO:0007669"/>
    <property type="project" value="UniProtKB-ARBA"/>
</dbReference>
<reference evidence="16" key="1">
    <citation type="journal article" date="2022" name="G3 (Bethesda)">
        <title>High quality genome of the basidiomycete yeast Dioszegia hungarica PDD-24b-2 isolated from cloud water.</title>
        <authorList>
            <person name="Jarrige D."/>
            <person name="Haridas S."/>
            <person name="Bleykasten-Grosshans C."/>
            <person name="Joly M."/>
            <person name="Nadalig T."/>
            <person name="Sancelme M."/>
            <person name="Vuilleumier S."/>
            <person name="Grigoriev I.V."/>
            <person name="Amato P."/>
            <person name="Bringel F."/>
        </authorList>
    </citation>
    <scope>NUCLEOTIDE SEQUENCE</scope>
    <source>
        <strain evidence="16">PDD-24b-2</strain>
    </source>
</reference>
<feature type="compositionally biased region" description="Polar residues" evidence="11">
    <location>
        <begin position="1381"/>
        <end position="1391"/>
    </location>
</feature>
<feature type="compositionally biased region" description="Low complexity" evidence="11">
    <location>
        <begin position="1730"/>
        <end position="1752"/>
    </location>
</feature>
<feature type="compositionally biased region" description="Low complexity" evidence="11">
    <location>
        <begin position="1695"/>
        <end position="1706"/>
    </location>
</feature>
<dbReference type="InterPro" id="IPR011009">
    <property type="entry name" value="Kinase-like_dom_sf"/>
</dbReference>
<dbReference type="FunFam" id="3.30.200.20:FF:001008">
    <property type="entry name" value="Serine/threonine-protein kinase cek1"/>
    <property type="match status" value="1"/>
</dbReference>
<dbReference type="InterPro" id="IPR001789">
    <property type="entry name" value="Sig_transdc_resp-reg_receiver"/>
</dbReference>
<evidence type="ECO:0000256" key="5">
    <source>
        <dbReference type="ARBA" id="ARBA00022741"/>
    </source>
</evidence>
<evidence type="ECO:0000256" key="10">
    <source>
        <dbReference type="PROSITE-ProRule" id="PRU00169"/>
    </source>
</evidence>
<dbReference type="Pfam" id="PF00069">
    <property type="entry name" value="Pkinase"/>
    <property type="match status" value="2"/>
</dbReference>
<feature type="modified residue" description="4-aspartylphosphate" evidence="10">
    <location>
        <position position="1819"/>
    </location>
</feature>
<keyword evidence="4" id="KW-0808">Transferase</keyword>
<accession>A0AA38H691</accession>
<evidence type="ECO:0000256" key="6">
    <source>
        <dbReference type="ARBA" id="ARBA00022777"/>
    </source>
</evidence>
<dbReference type="SMART" id="SM00220">
    <property type="entry name" value="S_TKc"/>
    <property type="match status" value="1"/>
</dbReference>
<dbReference type="PROSITE" id="PS00108">
    <property type="entry name" value="PROTEIN_KINASE_ST"/>
    <property type="match status" value="1"/>
</dbReference>
<feature type="compositionally biased region" description="Polar residues" evidence="11">
    <location>
        <begin position="69"/>
        <end position="81"/>
    </location>
</feature>
<dbReference type="PROSITE" id="PS50110">
    <property type="entry name" value="RESPONSE_REGULATORY"/>
    <property type="match status" value="1"/>
</dbReference>
<dbReference type="SUPFAM" id="SSF56112">
    <property type="entry name" value="Protein kinase-like (PK-like)"/>
    <property type="match status" value="1"/>
</dbReference>
<dbReference type="CDD" id="cd00130">
    <property type="entry name" value="PAS"/>
    <property type="match status" value="1"/>
</dbReference>
<evidence type="ECO:0000313" key="16">
    <source>
        <dbReference type="EMBL" id="KAI9634446.1"/>
    </source>
</evidence>
<dbReference type="Gene3D" id="3.30.450.20">
    <property type="entry name" value="PAS domain"/>
    <property type="match status" value="1"/>
</dbReference>
<feature type="compositionally biased region" description="Low complexity" evidence="11">
    <location>
        <begin position="462"/>
        <end position="484"/>
    </location>
</feature>
<dbReference type="CDD" id="cd17546">
    <property type="entry name" value="REC_hyHK_CKI1_RcsC-like"/>
    <property type="match status" value="1"/>
</dbReference>
<dbReference type="InterPro" id="IPR011006">
    <property type="entry name" value="CheY-like_superfamily"/>
</dbReference>